<dbReference type="EMBL" id="JABUMX010000002">
    <property type="protein sequence ID" value="NTS32183.1"/>
    <property type="molecule type" value="Genomic_DNA"/>
</dbReference>
<dbReference type="RefSeq" id="WP_113280897.1">
    <property type="nucleotide sequence ID" value="NZ_JABUMX010000002.1"/>
</dbReference>
<proteinExistence type="predicted"/>
<accession>A0A849VWG7</accession>
<organism evidence="3 4">
    <name type="scientific">Phyllobacterium pellucidum</name>
    <dbReference type="NCBI Taxonomy" id="2740464"/>
    <lineage>
        <taxon>Bacteria</taxon>
        <taxon>Pseudomonadati</taxon>
        <taxon>Pseudomonadota</taxon>
        <taxon>Alphaproteobacteria</taxon>
        <taxon>Hyphomicrobiales</taxon>
        <taxon>Phyllobacteriaceae</taxon>
        <taxon>Phyllobacterium</taxon>
    </lineage>
</organism>
<feature type="compositionally biased region" description="Basic and acidic residues" evidence="1">
    <location>
        <begin position="158"/>
        <end position="170"/>
    </location>
</feature>
<keyword evidence="4" id="KW-1185">Reference proteome</keyword>
<dbReference type="InterPro" id="IPR049052">
    <property type="entry name" value="nSTAND1"/>
</dbReference>
<reference evidence="3 4" key="1">
    <citation type="submission" date="2020-05" db="EMBL/GenBank/DDBJ databases">
        <authorList>
            <person name="Kim M.K."/>
        </authorList>
    </citation>
    <scope>NUCLEOTIDE SEQUENCE [LARGE SCALE GENOMIC DNA]</scope>
    <source>
        <strain evidence="3 4">BT25</strain>
    </source>
</reference>
<dbReference type="InterPro" id="IPR027417">
    <property type="entry name" value="P-loop_NTPase"/>
</dbReference>
<feature type="domain" description="Novel STAND NTPase 1" evidence="2">
    <location>
        <begin position="42"/>
        <end position="587"/>
    </location>
</feature>
<evidence type="ECO:0000313" key="3">
    <source>
        <dbReference type="EMBL" id="NTS32183.1"/>
    </source>
</evidence>
<dbReference type="AlphaFoldDB" id="A0A849VWG7"/>
<evidence type="ECO:0000259" key="2">
    <source>
        <dbReference type="Pfam" id="PF20703"/>
    </source>
</evidence>
<protein>
    <recommendedName>
        <fullName evidence="2">Novel STAND NTPase 1 domain-containing protein</fullName>
    </recommendedName>
</protein>
<comment type="caution">
    <text evidence="3">The sequence shown here is derived from an EMBL/GenBank/DDBJ whole genome shotgun (WGS) entry which is preliminary data.</text>
</comment>
<dbReference type="SUPFAM" id="SSF52540">
    <property type="entry name" value="P-loop containing nucleoside triphosphate hydrolases"/>
    <property type="match status" value="1"/>
</dbReference>
<name>A0A849VWG7_9HYPH</name>
<feature type="region of interest" description="Disordered" evidence="1">
    <location>
        <begin position="157"/>
        <end position="177"/>
    </location>
</feature>
<evidence type="ECO:0000256" key="1">
    <source>
        <dbReference type="SAM" id="MobiDB-lite"/>
    </source>
</evidence>
<dbReference type="Pfam" id="PF20703">
    <property type="entry name" value="nSTAND1"/>
    <property type="match status" value="1"/>
</dbReference>
<dbReference type="Proteomes" id="UP000550508">
    <property type="component" value="Unassembled WGS sequence"/>
</dbReference>
<sequence length="1183" mass="130850">MNVIPGAATDLPETHAEIFIRRWLAGDKSCFAKGAGILITTPYPGLRSFRRDLARYFCGRETQKRDLKKFFANRETENTATSGRMTFVVGGSGSGKSSLTRAGLIAELDSIPIKGQWGAWYVAEMRPAKDPIGQLQQALWSVLRSIIDLAYVDPDTEDMPKGDFPERSTAEKSASIRGATDRIRGAAREFGIEWPDGATQHDVETATLRWLDREISPTKGTISTRSVFDFVSEVLATFDEAASYGERSGRPLLLLHIDQFEEIFRKECDADGRKALIGLLRDIYEYKPACLFAVATMRSEELHRFSEYAGMAEVINSSMYLVDLVTGDDIEAAIVEPAGRLAKLWELPLDAATEARIAPYTAESVKELKEAYREAGEALQHKADKLPLLQHFLPLVWEHAVDDWIARRAKNKDAQFEIDTQHLASVPGWTPTAANEQVCRLGRCLNAAADRVFAEAEDVMTAMAMEQGFKGGQNDLRLEAEGILSVSLCCLAQLDDGGQAVRKFVSVDEMLATSAGAVRLGTSKAAKELLRSYLRDALQKFEDAGLVELLPSESGERSDIYNVTHESLIRNWAAYKQHLELQKRLEQRLAQLAIQELPAIDNIESGLLHRLFHRNWEAASTLIPSESQATLRLLFGPDSRYSDAWAKDVLVEKKKQLVSIGDTGQALVEPDKRIRWIGDLWRDAVKWREWGSKWVNQLQTLVMWGVSAIAVLAMVALGASLWANNERVRADGLAVQLNRALAVNDFANSTAPRNGADDRALKWLIDTVKADYQSTHDEQQKSVLRKTIGLIDTGARAVYGADLMVSFEPGLPKGEIQNVDCKKATENSGALDASKIAFKVPSPFDGNPISTVTKLECGSKDGNWVFRLDVSESPSNNMTTRLDTYVGLRRLNTPTQFGVRGPRSTESGEKINLLVQDREIRTRLADVKIQDVKFVQAGAVVGFLIPNIGPEHAGKRTNVYLWTTTGLSDPIQVPTGMAGAGLLADGQGNDAAKEGRACRSYRVNLFRATAGKGGPDDVRALDTRPTYRTCDAGPVDLDTNDKQLVVYRAGYDNKKCLDDLSDCQNTIEVQYRDAANGLAEPDDGHTARTRIVYIGPKIIDAGVQGDWLWLEDVKLRKWRYLVGTQPLSDILEMRWQNASGTSLQGAAGFKYRLPQTCKDIAECKAFVSKPDKGWPGVEDESNE</sequence>
<gene>
    <name evidence="3" type="ORF">HQ945_13040</name>
</gene>
<evidence type="ECO:0000313" key="4">
    <source>
        <dbReference type="Proteomes" id="UP000550508"/>
    </source>
</evidence>